<protein>
    <submittedName>
        <fullName evidence="1">Uncharacterized protein</fullName>
    </submittedName>
</protein>
<dbReference type="AlphaFoldDB" id="A0A4P9WDL6"/>
<evidence type="ECO:0000313" key="2">
    <source>
        <dbReference type="Proteomes" id="UP000269721"/>
    </source>
</evidence>
<name>A0A4P9WDL6_9FUNG</name>
<organism evidence="1 2">
    <name type="scientific">Blyttiomyces helicus</name>
    <dbReference type="NCBI Taxonomy" id="388810"/>
    <lineage>
        <taxon>Eukaryota</taxon>
        <taxon>Fungi</taxon>
        <taxon>Fungi incertae sedis</taxon>
        <taxon>Chytridiomycota</taxon>
        <taxon>Chytridiomycota incertae sedis</taxon>
        <taxon>Chytridiomycetes</taxon>
        <taxon>Chytridiomycetes incertae sedis</taxon>
        <taxon>Blyttiomyces</taxon>
    </lineage>
</organism>
<dbReference type="Proteomes" id="UP000269721">
    <property type="component" value="Unassembled WGS sequence"/>
</dbReference>
<gene>
    <name evidence="1" type="ORF">BDK51DRAFT_34919</name>
</gene>
<sequence length="208" mass="22424">MSITNGFSIDGALVLVLLHSGRISQDAGVTNLRITYASKGLFLGIDLGSSVEVLDGCDTKSQPQKYTDSATQTKELNLSSVKIVKAFSTRILRALDTVPAVIFNLGANSPCSSMSVRRVPNMTQGSFESIPYDPAATNICKMKVKTGCNPSVKYILPSSPATPDVGYPAHFPSPPPWRVQEDQLRPGSWRPLPLKKLQAGFWDLPTGS</sequence>
<evidence type="ECO:0000313" key="1">
    <source>
        <dbReference type="EMBL" id="RKO89050.1"/>
    </source>
</evidence>
<proteinExistence type="predicted"/>
<accession>A0A4P9WDL6</accession>
<keyword evidence="2" id="KW-1185">Reference proteome</keyword>
<dbReference type="EMBL" id="KZ996319">
    <property type="protein sequence ID" value="RKO89050.1"/>
    <property type="molecule type" value="Genomic_DNA"/>
</dbReference>
<reference evidence="2" key="1">
    <citation type="journal article" date="2018" name="Nat. Microbiol.">
        <title>Leveraging single-cell genomics to expand the fungal tree of life.</title>
        <authorList>
            <person name="Ahrendt S.R."/>
            <person name="Quandt C.A."/>
            <person name="Ciobanu D."/>
            <person name="Clum A."/>
            <person name="Salamov A."/>
            <person name="Andreopoulos B."/>
            <person name="Cheng J.F."/>
            <person name="Woyke T."/>
            <person name="Pelin A."/>
            <person name="Henrissat B."/>
            <person name="Reynolds N.K."/>
            <person name="Benny G.L."/>
            <person name="Smith M.E."/>
            <person name="James T.Y."/>
            <person name="Grigoriev I.V."/>
        </authorList>
    </citation>
    <scope>NUCLEOTIDE SEQUENCE [LARGE SCALE GENOMIC DNA]</scope>
</reference>